<evidence type="ECO:0000256" key="3">
    <source>
        <dbReference type="ARBA" id="ARBA00022475"/>
    </source>
</evidence>
<dbReference type="Pfam" id="PF00528">
    <property type="entry name" value="BPD_transp_1"/>
    <property type="match status" value="1"/>
</dbReference>
<evidence type="ECO:0000256" key="5">
    <source>
        <dbReference type="ARBA" id="ARBA00022989"/>
    </source>
</evidence>
<dbReference type="GO" id="GO:0055085">
    <property type="term" value="P:transmembrane transport"/>
    <property type="evidence" value="ECO:0007669"/>
    <property type="project" value="InterPro"/>
</dbReference>
<evidence type="ECO:0000256" key="1">
    <source>
        <dbReference type="ARBA" id="ARBA00004651"/>
    </source>
</evidence>
<dbReference type="AlphaFoldDB" id="A0A9X2GIP5"/>
<keyword evidence="5 7" id="KW-1133">Transmembrane helix</keyword>
<comment type="similarity">
    <text evidence="7">Belongs to the binding-protein-dependent transport system permease family.</text>
</comment>
<keyword evidence="3" id="KW-1003">Cell membrane</keyword>
<accession>A0A9X2GIP5</accession>
<evidence type="ECO:0000256" key="6">
    <source>
        <dbReference type="ARBA" id="ARBA00023136"/>
    </source>
</evidence>
<proteinExistence type="inferred from homology"/>
<feature type="transmembrane region" description="Helical" evidence="7">
    <location>
        <begin position="151"/>
        <end position="172"/>
    </location>
</feature>
<keyword evidence="2 7" id="KW-0813">Transport</keyword>
<dbReference type="PANTHER" id="PTHR43744">
    <property type="entry name" value="ABC TRANSPORTER PERMEASE PROTEIN MG189-RELATED-RELATED"/>
    <property type="match status" value="1"/>
</dbReference>
<dbReference type="InterPro" id="IPR000515">
    <property type="entry name" value="MetI-like"/>
</dbReference>
<dbReference type="Proteomes" id="UP001139648">
    <property type="component" value="Unassembled WGS sequence"/>
</dbReference>
<dbReference type="RefSeq" id="WP_253745323.1">
    <property type="nucleotide sequence ID" value="NZ_BAABKA010000065.1"/>
</dbReference>
<keyword evidence="9" id="KW-0762">Sugar transport</keyword>
<evidence type="ECO:0000313" key="10">
    <source>
        <dbReference type="Proteomes" id="UP001139648"/>
    </source>
</evidence>
<feature type="transmembrane region" description="Helical" evidence="7">
    <location>
        <begin position="91"/>
        <end position="111"/>
    </location>
</feature>
<evidence type="ECO:0000259" key="8">
    <source>
        <dbReference type="PROSITE" id="PS50928"/>
    </source>
</evidence>
<feature type="transmembrane region" description="Helical" evidence="7">
    <location>
        <begin position="20"/>
        <end position="45"/>
    </location>
</feature>
<keyword evidence="6 7" id="KW-0472">Membrane</keyword>
<keyword evidence="4 7" id="KW-0812">Transmembrane</keyword>
<dbReference type="PANTHER" id="PTHR43744:SF12">
    <property type="entry name" value="ABC TRANSPORTER PERMEASE PROTEIN MG189-RELATED"/>
    <property type="match status" value="1"/>
</dbReference>
<comment type="subcellular location">
    <subcellularLocation>
        <location evidence="1 7">Cell membrane</location>
        <topology evidence="1 7">Multi-pass membrane protein</topology>
    </subcellularLocation>
</comment>
<keyword evidence="10" id="KW-1185">Reference proteome</keyword>
<protein>
    <submittedName>
        <fullName evidence="9">Multiple sugar transport system permease protein</fullName>
    </submittedName>
</protein>
<evidence type="ECO:0000256" key="7">
    <source>
        <dbReference type="RuleBase" id="RU363032"/>
    </source>
</evidence>
<dbReference type="Gene3D" id="1.10.3720.10">
    <property type="entry name" value="MetI-like"/>
    <property type="match status" value="1"/>
</dbReference>
<feature type="transmembrane region" description="Helical" evidence="7">
    <location>
        <begin position="261"/>
        <end position="282"/>
    </location>
</feature>
<evidence type="ECO:0000256" key="2">
    <source>
        <dbReference type="ARBA" id="ARBA00022448"/>
    </source>
</evidence>
<dbReference type="GO" id="GO:0005886">
    <property type="term" value="C:plasma membrane"/>
    <property type="evidence" value="ECO:0007669"/>
    <property type="project" value="UniProtKB-SubCell"/>
</dbReference>
<dbReference type="CDD" id="cd06261">
    <property type="entry name" value="TM_PBP2"/>
    <property type="match status" value="1"/>
</dbReference>
<reference evidence="9" key="1">
    <citation type="submission" date="2022-06" db="EMBL/GenBank/DDBJ databases">
        <title>Sequencing the genomes of 1000 actinobacteria strains.</title>
        <authorList>
            <person name="Klenk H.-P."/>
        </authorList>
    </citation>
    <scope>NUCLEOTIDE SEQUENCE</scope>
    <source>
        <strain evidence="9">DSM 46694</strain>
    </source>
</reference>
<dbReference type="EMBL" id="JAMZEB010000002">
    <property type="protein sequence ID" value="MCP2358234.1"/>
    <property type="molecule type" value="Genomic_DNA"/>
</dbReference>
<name>A0A9X2GIP5_9ACTN</name>
<feature type="domain" description="ABC transmembrane type-1" evidence="8">
    <location>
        <begin position="87"/>
        <end position="282"/>
    </location>
</feature>
<dbReference type="InterPro" id="IPR035906">
    <property type="entry name" value="MetI-like_sf"/>
</dbReference>
<comment type="caution">
    <text evidence="9">The sequence shown here is derived from an EMBL/GenBank/DDBJ whole genome shotgun (WGS) entry which is preliminary data.</text>
</comment>
<evidence type="ECO:0000256" key="4">
    <source>
        <dbReference type="ARBA" id="ARBA00022692"/>
    </source>
</evidence>
<gene>
    <name evidence="9" type="ORF">HD597_005254</name>
</gene>
<sequence length="296" mass="32327">MTLALDRSEPRRFSMPAALLSRAGVNGALVLATAYTFMPLLWLLMSATKDIDDLFGTNGFAPGNSFQLWANLKHLLTASDGIYLRWLGNTLLYAVGGAAVAAFLCVLAGYAFDKLAVPYKEKLFGFVLLGVLVPATATALPLYLLAAKIGLVNTFWGAFLPGLVFPFGVYLARVFSASYVPGEVLEAVRVDGASEWRAFWSVALPMLRPGFVTIFLFQLTHIWNSFFLPLVMLSDQRLYPVNLGLFTWNAAAFDQGHPENYLLAITGSLIAVIPLLIAFLLLQRHWKAGMTAGAVK</sequence>
<organism evidence="9 10">
    <name type="scientific">Nonomuraea thailandensis</name>
    <dbReference type="NCBI Taxonomy" id="1188745"/>
    <lineage>
        <taxon>Bacteria</taxon>
        <taxon>Bacillati</taxon>
        <taxon>Actinomycetota</taxon>
        <taxon>Actinomycetes</taxon>
        <taxon>Streptosporangiales</taxon>
        <taxon>Streptosporangiaceae</taxon>
        <taxon>Nonomuraea</taxon>
    </lineage>
</organism>
<dbReference type="SUPFAM" id="SSF161098">
    <property type="entry name" value="MetI-like"/>
    <property type="match status" value="1"/>
</dbReference>
<feature type="transmembrane region" description="Helical" evidence="7">
    <location>
        <begin position="123"/>
        <end position="145"/>
    </location>
</feature>
<dbReference type="PROSITE" id="PS50928">
    <property type="entry name" value="ABC_TM1"/>
    <property type="match status" value="1"/>
</dbReference>
<evidence type="ECO:0000313" key="9">
    <source>
        <dbReference type="EMBL" id="MCP2358234.1"/>
    </source>
</evidence>